<dbReference type="SUPFAM" id="SSF56784">
    <property type="entry name" value="HAD-like"/>
    <property type="match status" value="1"/>
</dbReference>
<dbReference type="Pfam" id="PF02358">
    <property type="entry name" value="Trehalose_PPase"/>
    <property type="match status" value="1"/>
</dbReference>
<keyword evidence="3 4" id="KW-0378">Hydrolase</keyword>
<dbReference type="Proteomes" id="UP000539957">
    <property type="component" value="Unassembled WGS sequence"/>
</dbReference>
<keyword evidence="4" id="KW-0479">Metal-binding</keyword>
<accession>A0A7W7N488</accession>
<proteinExistence type="inferred from homology"/>
<dbReference type="UniPathway" id="UPA00299"/>
<dbReference type="NCBIfam" id="TIGR01484">
    <property type="entry name" value="HAD-SF-IIB"/>
    <property type="match status" value="1"/>
</dbReference>
<dbReference type="EMBL" id="JACHKY010000003">
    <property type="protein sequence ID" value="MBB4798151.1"/>
    <property type="molecule type" value="Genomic_DNA"/>
</dbReference>
<evidence type="ECO:0000313" key="6">
    <source>
        <dbReference type="Proteomes" id="UP000539957"/>
    </source>
</evidence>
<comment type="pathway">
    <text evidence="1 4">Glycan biosynthesis; trehalose biosynthesis.</text>
</comment>
<evidence type="ECO:0000256" key="1">
    <source>
        <dbReference type="ARBA" id="ARBA00005199"/>
    </source>
</evidence>
<dbReference type="InterPro" id="IPR006379">
    <property type="entry name" value="HAD-SF_hydro_IIB"/>
</dbReference>
<evidence type="ECO:0000256" key="3">
    <source>
        <dbReference type="ARBA" id="ARBA00022801"/>
    </source>
</evidence>
<dbReference type="GO" id="GO:0046872">
    <property type="term" value="F:metal ion binding"/>
    <property type="evidence" value="ECO:0007669"/>
    <property type="project" value="UniProtKB-KW"/>
</dbReference>
<dbReference type="GO" id="GO:0004805">
    <property type="term" value="F:trehalose-phosphatase activity"/>
    <property type="evidence" value="ECO:0007669"/>
    <property type="project" value="UniProtKB-EC"/>
</dbReference>
<keyword evidence="4" id="KW-0460">Magnesium</keyword>
<dbReference type="EC" id="3.1.3.12" evidence="4"/>
<sequence>MPSASEAIASRLPEPPVALAKPALFLDLDGVLAPLAPTPDAVGPDARRTEVLTRLTDRLQGRVAIVSGRTLNEIDRISDGAARAASGVHGLQRRRGDGSFANRTPDPAVRRAVAAFDAFAANRPGVLVEDKELSAGLHYRQAPDVSVDALALAASLAEETGLALQPGSMVLELKTPGTDKGVALAAFMAEAPFQGAVPVMVGDDLTDEHGFEAAERLGGFGVLVGTERPTAARYRLEDVEAVLDWLDQIEGDQP</sequence>
<dbReference type="InterPro" id="IPR044651">
    <property type="entry name" value="OTSB-like"/>
</dbReference>
<dbReference type="GO" id="GO:0005992">
    <property type="term" value="P:trehalose biosynthetic process"/>
    <property type="evidence" value="ECO:0007669"/>
    <property type="project" value="UniProtKB-UniPathway"/>
</dbReference>
<protein>
    <recommendedName>
        <fullName evidence="4">Trehalose 6-phosphate phosphatase</fullName>
        <ecNumber evidence="4">3.1.3.12</ecNumber>
    </recommendedName>
</protein>
<gene>
    <name evidence="5" type="ORF">HNP32_001895</name>
</gene>
<dbReference type="InterPro" id="IPR036412">
    <property type="entry name" value="HAD-like_sf"/>
</dbReference>
<reference evidence="5 6" key="1">
    <citation type="submission" date="2020-08" db="EMBL/GenBank/DDBJ databases">
        <title>Functional genomics of gut bacteria from endangered species of beetles.</title>
        <authorList>
            <person name="Carlos-Shanley C."/>
        </authorList>
    </citation>
    <scope>NUCLEOTIDE SEQUENCE [LARGE SCALE GENOMIC DNA]</scope>
    <source>
        <strain evidence="5 6">S00123</strain>
    </source>
</reference>
<name>A0A7W7N488_9CAUL</name>
<evidence type="ECO:0000313" key="5">
    <source>
        <dbReference type="EMBL" id="MBB4798151.1"/>
    </source>
</evidence>
<dbReference type="NCBIfam" id="TIGR00685">
    <property type="entry name" value="T6PP"/>
    <property type="match status" value="1"/>
</dbReference>
<comment type="cofactor">
    <cofactor evidence="4">
        <name>Mg(2+)</name>
        <dbReference type="ChEBI" id="CHEBI:18420"/>
    </cofactor>
</comment>
<dbReference type="InterPro" id="IPR023214">
    <property type="entry name" value="HAD_sf"/>
</dbReference>
<dbReference type="Gene3D" id="3.30.70.1020">
    <property type="entry name" value="Trehalose-6-phosphate phosphatase related protein, domain 2"/>
    <property type="match status" value="1"/>
</dbReference>
<keyword evidence="6" id="KW-1185">Reference proteome</keyword>
<dbReference type="RefSeq" id="WP_184269397.1">
    <property type="nucleotide sequence ID" value="NZ_JACHKY010000003.1"/>
</dbReference>
<dbReference type="PANTHER" id="PTHR43768:SF3">
    <property type="entry name" value="TREHALOSE 6-PHOSPHATE PHOSPHATASE"/>
    <property type="match status" value="1"/>
</dbReference>
<evidence type="ECO:0000256" key="4">
    <source>
        <dbReference type="RuleBase" id="RU361117"/>
    </source>
</evidence>
<comment type="function">
    <text evidence="4">Removes the phosphate from trehalose 6-phosphate to produce free trehalose.</text>
</comment>
<comment type="caution">
    <text evidence="5">The sequence shown here is derived from an EMBL/GenBank/DDBJ whole genome shotgun (WGS) entry which is preliminary data.</text>
</comment>
<evidence type="ECO:0000256" key="2">
    <source>
        <dbReference type="ARBA" id="ARBA00008770"/>
    </source>
</evidence>
<comment type="similarity">
    <text evidence="2 4">Belongs to the trehalose phosphatase family.</text>
</comment>
<dbReference type="Gene3D" id="3.40.50.1000">
    <property type="entry name" value="HAD superfamily/HAD-like"/>
    <property type="match status" value="1"/>
</dbReference>
<dbReference type="PANTHER" id="PTHR43768">
    <property type="entry name" value="TREHALOSE 6-PHOSPHATE PHOSPHATASE"/>
    <property type="match status" value="1"/>
</dbReference>
<organism evidence="5 6">
    <name type="scientific">Brevundimonas bullata</name>
    <dbReference type="NCBI Taxonomy" id="13160"/>
    <lineage>
        <taxon>Bacteria</taxon>
        <taxon>Pseudomonadati</taxon>
        <taxon>Pseudomonadota</taxon>
        <taxon>Alphaproteobacteria</taxon>
        <taxon>Caulobacterales</taxon>
        <taxon>Caulobacteraceae</taxon>
        <taxon>Brevundimonas</taxon>
    </lineage>
</organism>
<dbReference type="InterPro" id="IPR003337">
    <property type="entry name" value="Trehalose_PPase"/>
</dbReference>
<dbReference type="AlphaFoldDB" id="A0A7W7N488"/>
<comment type="catalytic activity">
    <reaction evidence="4">
        <text>alpha,alpha-trehalose 6-phosphate + H2O = alpha,alpha-trehalose + phosphate</text>
        <dbReference type="Rhea" id="RHEA:23420"/>
        <dbReference type="ChEBI" id="CHEBI:15377"/>
        <dbReference type="ChEBI" id="CHEBI:16551"/>
        <dbReference type="ChEBI" id="CHEBI:43474"/>
        <dbReference type="ChEBI" id="CHEBI:58429"/>
        <dbReference type="EC" id="3.1.3.12"/>
    </reaction>
</comment>